<comment type="caution">
    <text evidence="3">The sequence shown here is derived from an EMBL/GenBank/DDBJ whole genome shotgun (WGS) entry which is preliminary data.</text>
</comment>
<dbReference type="GO" id="GO:0005092">
    <property type="term" value="F:GDP-dissociation inhibitor activity"/>
    <property type="evidence" value="ECO:0007669"/>
    <property type="project" value="InterPro"/>
</dbReference>
<comment type="similarity">
    <text evidence="1">Belongs to the Rab GDI family.</text>
</comment>
<organism evidence="3 4">
    <name type="scientific">Phanerochaete sordida</name>
    <dbReference type="NCBI Taxonomy" id="48140"/>
    <lineage>
        <taxon>Eukaryota</taxon>
        <taxon>Fungi</taxon>
        <taxon>Dikarya</taxon>
        <taxon>Basidiomycota</taxon>
        <taxon>Agaricomycotina</taxon>
        <taxon>Agaricomycetes</taxon>
        <taxon>Polyporales</taxon>
        <taxon>Phanerochaetaceae</taxon>
        <taxon>Phanerochaete</taxon>
    </lineage>
</organism>
<dbReference type="InterPro" id="IPR036188">
    <property type="entry name" value="FAD/NAD-bd_sf"/>
</dbReference>
<dbReference type="Gene3D" id="3.50.50.60">
    <property type="entry name" value="FAD/NAD(P)-binding domain"/>
    <property type="match status" value="2"/>
</dbReference>
<dbReference type="SUPFAM" id="SSF54373">
    <property type="entry name" value="FAD-linked reductases, C-terminal domain"/>
    <property type="match status" value="1"/>
</dbReference>
<dbReference type="GO" id="GO:0005634">
    <property type="term" value="C:nucleus"/>
    <property type="evidence" value="ECO:0007669"/>
    <property type="project" value="TreeGrafter"/>
</dbReference>
<accession>A0A9P3FX43</accession>
<dbReference type="GO" id="GO:0016192">
    <property type="term" value="P:vesicle-mediated transport"/>
    <property type="evidence" value="ECO:0007669"/>
    <property type="project" value="TreeGrafter"/>
</dbReference>
<dbReference type="Gene3D" id="3.30.519.10">
    <property type="entry name" value="Guanine Nucleotide Dissociation Inhibitor, domain 2"/>
    <property type="match status" value="1"/>
</dbReference>
<dbReference type="GO" id="GO:0005829">
    <property type="term" value="C:cytosol"/>
    <property type="evidence" value="ECO:0007669"/>
    <property type="project" value="TreeGrafter"/>
</dbReference>
<dbReference type="Pfam" id="PF00996">
    <property type="entry name" value="GDI"/>
    <property type="match status" value="1"/>
</dbReference>
<name>A0A9P3FX43_9APHY</name>
<proteinExistence type="inferred from homology"/>
<feature type="region of interest" description="Disordered" evidence="2">
    <location>
        <begin position="554"/>
        <end position="590"/>
    </location>
</feature>
<dbReference type="Proteomes" id="UP000703269">
    <property type="component" value="Unassembled WGS sequence"/>
</dbReference>
<dbReference type="SUPFAM" id="SSF51905">
    <property type="entry name" value="FAD/NAD(P)-binding domain"/>
    <property type="match status" value="1"/>
</dbReference>
<feature type="region of interest" description="Disordered" evidence="2">
    <location>
        <begin position="376"/>
        <end position="404"/>
    </location>
</feature>
<reference evidence="3 4" key="1">
    <citation type="submission" date="2021-08" db="EMBL/GenBank/DDBJ databases">
        <title>Draft Genome Sequence of Phanerochaete sordida strain YK-624.</title>
        <authorList>
            <person name="Mori T."/>
            <person name="Dohra H."/>
            <person name="Suzuki T."/>
            <person name="Kawagishi H."/>
            <person name="Hirai H."/>
        </authorList>
    </citation>
    <scope>NUCLEOTIDE SEQUENCE [LARGE SCALE GENOMIC DNA]</scope>
    <source>
        <strain evidence="3 4">YK-624</strain>
    </source>
</reference>
<feature type="compositionally biased region" description="Acidic residues" evidence="2">
    <location>
        <begin position="563"/>
        <end position="572"/>
    </location>
</feature>
<dbReference type="PRINTS" id="PR00891">
    <property type="entry name" value="RABGDIREP"/>
</dbReference>
<dbReference type="InterPro" id="IPR018203">
    <property type="entry name" value="GDP_dissociation_inhibitor"/>
</dbReference>
<dbReference type="AlphaFoldDB" id="A0A9P3FX43"/>
<keyword evidence="4" id="KW-1185">Reference proteome</keyword>
<dbReference type="PANTHER" id="PTHR11787:SF4">
    <property type="entry name" value="CHM, RAB ESCORT PROTEIN 1"/>
    <property type="match status" value="1"/>
</dbReference>
<protein>
    <submittedName>
        <fullName evidence="3">FAD/NAD(P)-binding domain-containing protein</fullName>
    </submittedName>
</protein>
<evidence type="ECO:0000256" key="1">
    <source>
        <dbReference type="ARBA" id="ARBA00005593"/>
    </source>
</evidence>
<evidence type="ECO:0000313" key="3">
    <source>
        <dbReference type="EMBL" id="GJE83975.1"/>
    </source>
</evidence>
<sequence>MKQRDLKVSSSAIGHLSLEYHHLLAAMDLDVVVLGTGLTESIVAAALSKAGFKVGHVDANPYYGGDDASLSIDELVSWADERASGNVQSSAYLDNQRKRFTDISYTGAVPSQSRQYAVSLCPTIIPSIGPLIESLIASGVSRYGGFKLLEQVALYESAGVAKPVPGNKEDVFKDKQLSLLQKRRLMRFLMFAGGDFEDKPELQTLEHTPFPAFLKDKFSLDDEAIRAITYALAFCVSHGDPTLPALHRIRRYLRSTGRYGPSPFLVGHYGGIGELAQGFCRTAAVAGATYILGRPIVSIERQESSGVGQKQYTIQLGDVTEAVTCDVLISSHDYASFLPSSSASAVTPLPSTGHVDCTWARCVAVLDRPLSFSALRQDHEGSDETSQGESKDENGEPPTPSKKEVDTAVLVFPPWSVPTGSQSTAVHVLVTGEASMSSPKGKYILNISMPLVEEGLGQRSAEELLQPFLEATLTLCQSEPVQEGSPSAVQPLFTLYYQQHPYSKSSPGDNPPDSSPLLSEPLDSAHLPEIADGMTTSAEVTFWRALELLKAAGCKPQRKSEDGEADSQDAPEIDSLWPPLEFVQEDEEEW</sequence>
<gene>
    <name evidence="3" type="ORF">PsYK624_000480</name>
</gene>
<feature type="region of interest" description="Disordered" evidence="2">
    <location>
        <begin position="500"/>
        <end position="521"/>
    </location>
</feature>
<evidence type="ECO:0000313" key="4">
    <source>
        <dbReference type="Proteomes" id="UP000703269"/>
    </source>
</evidence>
<dbReference type="EMBL" id="BPQB01000001">
    <property type="protein sequence ID" value="GJE83975.1"/>
    <property type="molecule type" value="Genomic_DNA"/>
</dbReference>
<dbReference type="OrthoDB" id="9446342at2759"/>
<dbReference type="GO" id="GO:0005968">
    <property type="term" value="C:Rab-protein geranylgeranyltransferase complex"/>
    <property type="evidence" value="ECO:0007669"/>
    <property type="project" value="TreeGrafter"/>
</dbReference>
<evidence type="ECO:0000256" key="2">
    <source>
        <dbReference type="SAM" id="MobiDB-lite"/>
    </source>
</evidence>
<dbReference type="PANTHER" id="PTHR11787">
    <property type="entry name" value="RAB GDP-DISSOCIATION INHIBITOR"/>
    <property type="match status" value="1"/>
</dbReference>
<dbReference type="GO" id="GO:0007264">
    <property type="term" value="P:small GTPase-mediated signal transduction"/>
    <property type="evidence" value="ECO:0007669"/>
    <property type="project" value="InterPro"/>
</dbReference>